<dbReference type="Proteomes" id="UP000439903">
    <property type="component" value="Unassembled WGS sequence"/>
</dbReference>
<dbReference type="EMBL" id="WTPW01001492">
    <property type="protein sequence ID" value="KAF0432466.1"/>
    <property type="molecule type" value="Genomic_DNA"/>
</dbReference>
<sequence length="70" mass="7801">MEEVLEVNSNGMLPEKEITRQVSPWEGETNQVIIEDVVTSNESECNTHLVEQTSPEVEVLPESANPYGLT</sequence>
<name>A0A8H3X8G9_GIGMA</name>
<protein>
    <submittedName>
        <fullName evidence="1">Uncharacterized protein</fullName>
    </submittedName>
</protein>
<evidence type="ECO:0000313" key="1">
    <source>
        <dbReference type="EMBL" id="KAF0432466.1"/>
    </source>
</evidence>
<dbReference type="AlphaFoldDB" id="A0A8H3X8G9"/>
<reference evidence="1 2" key="1">
    <citation type="journal article" date="2019" name="Environ. Microbiol.">
        <title>At the nexus of three kingdoms: the genome of the mycorrhizal fungus Gigaspora margarita provides insights into plant, endobacterial and fungal interactions.</title>
        <authorList>
            <person name="Venice F."/>
            <person name="Ghignone S."/>
            <person name="Salvioli di Fossalunga A."/>
            <person name="Amselem J."/>
            <person name="Novero M."/>
            <person name="Xianan X."/>
            <person name="Sedzielewska Toro K."/>
            <person name="Morin E."/>
            <person name="Lipzen A."/>
            <person name="Grigoriev I.V."/>
            <person name="Henrissat B."/>
            <person name="Martin F.M."/>
            <person name="Bonfante P."/>
        </authorList>
    </citation>
    <scope>NUCLEOTIDE SEQUENCE [LARGE SCALE GENOMIC DNA]</scope>
    <source>
        <strain evidence="1 2">BEG34</strain>
    </source>
</reference>
<evidence type="ECO:0000313" key="2">
    <source>
        <dbReference type="Proteomes" id="UP000439903"/>
    </source>
</evidence>
<organism evidence="1 2">
    <name type="scientific">Gigaspora margarita</name>
    <dbReference type="NCBI Taxonomy" id="4874"/>
    <lineage>
        <taxon>Eukaryota</taxon>
        <taxon>Fungi</taxon>
        <taxon>Fungi incertae sedis</taxon>
        <taxon>Mucoromycota</taxon>
        <taxon>Glomeromycotina</taxon>
        <taxon>Glomeromycetes</taxon>
        <taxon>Diversisporales</taxon>
        <taxon>Gigasporaceae</taxon>
        <taxon>Gigaspora</taxon>
    </lineage>
</organism>
<accession>A0A8H3X8G9</accession>
<comment type="caution">
    <text evidence="1">The sequence shown here is derived from an EMBL/GenBank/DDBJ whole genome shotgun (WGS) entry which is preliminary data.</text>
</comment>
<keyword evidence="2" id="KW-1185">Reference proteome</keyword>
<proteinExistence type="predicted"/>
<gene>
    <name evidence="1" type="ORF">F8M41_005214</name>
</gene>